<evidence type="ECO:0000313" key="11">
    <source>
        <dbReference type="EMBL" id="SOH94457.1"/>
    </source>
</evidence>
<dbReference type="Pfam" id="PF00842">
    <property type="entry name" value="Ala_racemase_C"/>
    <property type="match status" value="1"/>
</dbReference>
<evidence type="ECO:0000313" key="12">
    <source>
        <dbReference type="Proteomes" id="UP000220034"/>
    </source>
</evidence>
<evidence type="ECO:0000256" key="4">
    <source>
        <dbReference type="ARBA" id="ARBA00013089"/>
    </source>
</evidence>
<feature type="binding site" evidence="7 9">
    <location>
        <position position="283"/>
    </location>
    <ligand>
        <name>substrate</name>
    </ligand>
</feature>
<evidence type="ECO:0000256" key="7">
    <source>
        <dbReference type="HAMAP-Rule" id="MF_01201"/>
    </source>
</evidence>
<dbReference type="GO" id="GO:0005829">
    <property type="term" value="C:cytosol"/>
    <property type="evidence" value="ECO:0007669"/>
    <property type="project" value="TreeGrafter"/>
</dbReference>
<feature type="active site" description="Proton acceptor; specific for L-alanine" evidence="7">
    <location>
        <position position="235"/>
    </location>
</feature>
<dbReference type="Pfam" id="PF01168">
    <property type="entry name" value="Ala_racemase_N"/>
    <property type="match status" value="1"/>
</dbReference>
<sequence length="337" mass="35330">MRAVLEVDLNAIRANWRALSVAPETGAVVKADAYGLGLTPVAQALARGGATSFFVAQVEEGVALRTALGAGPEITVFSGLMQAQDAALFRDYALVPCLNSIEQCVDFATYLGGQPFGLQYDSGMNRLGLEAQDLAHLPDLGTPRLIMSHLSCSDEPSHPQSAAQLAAFVEMAPQGRRSLSATGGTLLGPDYHFDITRPGIGMYGGMPFAAAQPVVTLSLPVIQVRDVQVGESVGYGAHWIAQRPSRIATVSSGYADGLIRALSGGATLWAGDMPCPLAGRVSMDLMGVDVTDLPHVPQMLDILGPHQGIDALADAAGTIGYEILTSLGTRYARHYVG</sequence>
<dbReference type="CDD" id="cd00430">
    <property type="entry name" value="PLPDE_III_AR"/>
    <property type="match status" value="1"/>
</dbReference>
<dbReference type="Gene3D" id="2.40.37.10">
    <property type="entry name" value="Lyase, Ornithine Decarboxylase, Chain A, domain 1"/>
    <property type="match status" value="1"/>
</dbReference>
<comment type="catalytic activity">
    <reaction evidence="1 7">
        <text>L-alanine = D-alanine</text>
        <dbReference type="Rhea" id="RHEA:20249"/>
        <dbReference type="ChEBI" id="CHEBI:57416"/>
        <dbReference type="ChEBI" id="CHEBI:57972"/>
        <dbReference type="EC" id="5.1.1.1"/>
    </reaction>
</comment>
<keyword evidence="12" id="KW-1185">Reference proteome</keyword>
<dbReference type="EMBL" id="OCTN01000004">
    <property type="protein sequence ID" value="SOH94457.1"/>
    <property type="molecule type" value="Genomic_DNA"/>
</dbReference>
<dbReference type="InterPro" id="IPR029066">
    <property type="entry name" value="PLP-binding_barrel"/>
</dbReference>
<dbReference type="SMART" id="SM01005">
    <property type="entry name" value="Ala_racemase_C"/>
    <property type="match status" value="1"/>
</dbReference>
<dbReference type="Gene3D" id="3.20.20.10">
    <property type="entry name" value="Alanine racemase"/>
    <property type="match status" value="1"/>
</dbReference>
<dbReference type="PANTHER" id="PTHR30511:SF0">
    <property type="entry name" value="ALANINE RACEMASE, CATABOLIC-RELATED"/>
    <property type="match status" value="1"/>
</dbReference>
<dbReference type="SUPFAM" id="SSF50621">
    <property type="entry name" value="Alanine racemase C-terminal domain-like"/>
    <property type="match status" value="1"/>
</dbReference>
<dbReference type="HAMAP" id="MF_01201">
    <property type="entry name" value="Ala_racemase"/>
    <property type="match status" value="1"/>
</dbReference>
<reference evidence="12" key="1">
    <citation type="submission" date="2017-09" db="EMBL/GenBank/DDBJ databases">
        <authorList>
            <person name="Varghese N."/>
            <person name="Submissions S."/>
        </authorList>
    </citation>
    <scope>NUCLEOTIDE SEQUENCE [LARGE SCALE GENOMIC DNA]</scope>
    <source>
        <strain evidence="12">C7</strain>
    </source>
</reference>
<dbReference type="GO" id="GO:0008784">
    <property type="term" value="F:alanine racemase activity"/>
    <property type="evidence" value="ECO:0007669"/>
    <property type="project" value="UniProtKB-UniRule"/>
</dbReference>
<comment type="cofactor">
    <cofactor evidence="2 7 8">
        <name>pyridoxal 5'-phosphate</name>
        <dbReference type="ChEBI" id="CHEBI:597326"/>
    </cofactor>
</comment>
<evidence type="ECO:0000256" key="2">
    <source>
        <dbReference type="ARBA" id="ARBA00001933"/>
    </source>
</evidence>
<evidence type="ECO:0000256" key="9">
    <source>
        <dbReference type="PIRSR" id="PIRSR600821-52"/>
    </source>
</evidence>
<comment type="function">
    <text evidence="7">Catalyzes the interconversion of L-alanine and D-alanine. May also act on other amino acids.</text>
</comment>
<dbReference type="PANTHER" id="PTHR30511">
    <property type="entry name" value="ALANINE RACEMASE"/>
    <property type="match status" value="1"/>
</dbReference>
<dbReference type="PRINTS" id="PR00992">
    <property type="entry name" value="ALARACEMASE"/>
</dbReference>
<evidence type="ECO:0000256" key="8">
    <source>
        <dbReference type="PIRSR" id="PIRSR600821-50"/>
    </source>
</evidence>
<dbReference type="UniPathway" id="UPA00042">
    <property type="reaction ID" value="UER00497"/>
</dbReference>
<dbReference type="EC" id="5.1.1.1" evidence="4 7"/>
<feature type="modified residue" description="N6-(pyridoxal phosphate)lysine" evidence="7 8">
    <location>
        <position position="30"/>
    </location>
</feature>
<dbReference type="PROSITE" id="PS00395">
    <property type="entry name" value="ALANINE_RACEMASE"/>
    <property type="match status" value="1"/>
</dbReference>
<accession>A0A2C9CT70</accession>
<feature type="active site" description="Proton acceptor; specific for D-alanine" evidence="7">
    <location>
        <position position="30"/>
    </location>
</feature>
<protein>
    <recommendedName>
        <fullName evidence="4 7">Alanine racemase</fullName>
        <ecNumber evidence="4 7">5.1.1.1</ecNumber>
    </recommendedName>
</protein>
<dbReference type="InterPro" id="IPR009006">
    <property type="entry name" value="Ala_racemase/Decarboxylase_C"/>
</dbReference>
<dbReference type="GO" id="GO:0030632">
    <property type="term" value="P:D-alanine biosynthetic process"/>
    <property type="evidence" value="ECO:0007669"/>
    <property type="project" value="UniProtKB-UniRule"/>
</dbReference>
<dbReference type="SUPFAM" id="SSF51419">
    <property type="entry name" value="PLP-binding barrel"/>
    <property type="match status" value="1"/>
</dbReference>
<keyword evidence="6 7" id="KW-0413">Isomerase</keyword>
<dbReference type="AlphaFoldDB" id="A0A2C9CT70"/>
<comment type="pathway">
    <text evidence="7">Amino-acid biosynthesis; D-alanine biosynthesis; D-alanine from L-alanine: step 1/1.</text>
</comment>
<evidence type="ECO:0000256" key="1">
    <source>
        <dbReference type="ARBA" id="ARBA00000316"/>
    </source>
</evidence>
<organism evidence="11 12">
    <name type="scientific">Pontivivens marinum</name>
    <dbReference type="NCBI Taxonomy" id="1690039"/>
    <lineage>
        <taxon>Bacteria</taxon>
        <taxon>Pseudomonadati</taxon>
        <taxon>Pseudomonadota</taxon>
        <taxon>Alphaproteobacteria</taxon>
        <taxon>Rhodobacterales</taxon>
        <taxon>Paracoccaceae</taxon>
        <taxon>Pontivivens</taxon>
    </lineage>
</organism>
<feature type="binding site" evidence="7 9">
    <location>
        <position position="126"/>
    </location>
    <ligand>
        <name>substrate</name>
    </ligand>
</feature>
<gene>
    <name evidence="11" type="ORF">SAMN06273572_104156</name>
</gene>
<dbReference type="InterPro" id="IPR020622">
    <property type="entry name" value="Ala_racemase_pyridoxalP-BS"/>
</dbReference>
<dbReference type="GO" id="GO:0030170">
    <property type="term" value="F:pyridoxal phosphate binding"/>
    <property type="evidence" value="ECO:0007669"/>
    <property type="project" value="UniProtKB-UniRule"/>
</dbReference>
<proteinExistence type="inferred from homology"/>
<keyword evidence="5 7" id="KW-0663">Pyridoxal phosphate</keyword>
<name>A0A2C9CT70_9RHOB</name>
<comment type="similarity">
    <text evidence="3 7">Belongs to the alanine racemase family.</text>
</comment>
<evidence type="ECO:0000256" key="5">
    <source>
        <dbReference type="ARBA" id="ARBA00022898"/>
    </source>
</evidence>
<evidence type="ECO:0000259" key="10">
    <source>
        <dbReference type="SMART" id="SM01005"/>
    </source>
</evidence>
<feature type="domain" description="Alanine racemase C-terminal" evidence="10">
    <location>
        <begin position="214"/>
        <end position="336"/>
    </location>
</feature>
<evidence type="ECO:0000256" key="6">
    <source>
        <dbReference type="ARBA" id="ARBA00023235"/>
    </source>
</evidence>
<dbReference type="InterPro" id="IPR011079">
    <property type="entry name" value="Ala_racemase_C"/>
</dbReference>
<dbReference type="NCBIfam" id="TIGR00492">
    <property type="entry name" value="alr"/>
    <property type="match status" value="1"/>
</dbReference>
<dbReference type="InterPro" id="IPR000821">
    <property type="entry name" value="Ala_racemase"/>
</dbReference>
<evidence type="ECO:0000256" key="3">
    <source>
        <dbReference type="ARBA" id="ARBA00007880"/>
    </source>
</evidence>
<dbReference type="Proteomes" id="UP000220034">
    <property type="component" value="Unassembled WGS sequence"/>
</dbReference>
<dbReference type="InterPro" id="IPR001608">
    <property type="entry name" value="Ala_racemase_N"/>
</dbReference>